<dbReference type="Proteomes" id="UP001497480">
    <property type="component" value="Unassembled WGS sequence"/>
</dbReference>
<reference evidence="3 4" key="1">
    <citation type="submission" date="2024-03" db="EMBL/GenBank/DDBJ databases">
        <authorList>
            <person name="Martinez-Hernandez J."/>
        </authorList>
    </citation>
    <scope>NUCLEOTIDE SEQUENCE [LARGE SCALE GENOMIC DNA]</scope>
</reference>
<feature type="region of interest" description="Disordered" evidence="1">
    <location>
        <begin position="304"/>
        <end position="357"/>
    </location>
</feature>
<dbReference type="InterPro" id="IPR012677">
    <property type="entry name" value="Nucleotide-bd_a/b_plait_sf"/>
</dbReference>
<evidence type="ECO:0000313" key="3">
    <source>
        <dbReference type="EMBL" id="CAL0332935.1"/>
    </source>
</evidence>
<evidence type="ECO:0000256" key="1">
    <source>
        <dbReference type="SAM" id="MobiDB-lite"/>
    </source>
</evidence>
<feature type="domain" description="RRM" evidence="2">
    <location>
        <begin position="14"/>
        <end position="60"/>
    </location>
</feature>
<dbReference type="SUPFAM" id="SSF54928">
    <property type="entry name" value="RNA-binding domain, RBD"/>
    <property type="match status" value="1"/>
</dbReference>
<evidence type="ECO:0000313" key="4">
    <source>
        <dbReference type="Proteomes" id="UP001497480"/>
    </source>
</evidence>
<dbReference type="InterPro" id="IPR000504">
    <property type="entry name" value="RRM_dom"/>
</dbReference>
<dbReference type="Gene3D" id="3.30.70.330">
    <property type="match status" value="1"/>
</dbReference>
<sequence length="357" mass="39833">MIGLSFERYYPFFTNFPVDHGAKEMWDVFNKWGTIVDVVIPPRLDKYGKKFGFVRFQNVTNSRIVLIRAEAEGEIDTLLHDEQEWFDAQFSSICKWKPTDVAQDRFLWLRCFGVPLHAWEEKSVSVWSSGDSSSEYDNSWLNPPLDVEEDDWIAEVEDDDLTSRSPLQVNGSWAPCSDLPPNPVDRLESTLNPIINEHLNSVDFPSGEHLLLSATLNSGTKSLDNLPFSNGSLHLICTENGEVSNGRSMDIEELNTINGEINSFSDSVLAKNPCISLNGINSHSSPNFDCSLCPKSLSSSIPSALKPRIPFDPNPNPSSFSLVQPLQTQSNSQPNSTQPNLTQPESLNCLPNPTNSQ</sequence>
<gene>
    <name evidence="3" type="ORF">LLUT_LOCUS33995</name>
</gene>
<protein>
    <recommendedName>
        <fullName evidence="2">RRM domain-containing protein</fullName>
    </recommendedName>
</protein>
<dbReference type="Pfam" id="PF00076">
    <property type="entry name" value="RRM_1"/>
    <property type="match status" value="1"/>
</dbReference>
<proteinExistence type="predicted"/>
<dbReference type="InterPro" id="IPR035979">
    <property type="entry name" value="RBD_domain_sf"/>
</dbReference>
<feature type="compositionally biased region" description="Polar residues" evidence="1">
    <location>
        <begin position="342"/>
        <end position="357"/>
    </location>
</feature>
<dbReference type="GO" id="GO:0003723">
    <property type="term" value="F:RNA binding"/>
    <property type="evidence" value="ECO:0007669"/>
    <property type="project" value="InterPro"/>
</dbReference>
<organism evidence="3 4">
    <name type="scientific">Lupinus luteus</name>
    <name type="common">European yellow lupine</name>
    <dbReference type="NCBI Taxonomy" id="3873"/>
    <lineage>
        <taxon>Eukaryota</taxon>
        <taxon>Viridiplantae</taxon>
        <taxon>Streptophyta</taxon>
        <taxon>Embryophyta</taxon>
        <taxon>Tracheophyta</taxon>
        <taxon>Spermatophyta</taxon>
        <taxon>Magnoliopsida</taxon>
        <taxon>eudicotyledons</taxon>
        <taxon>Gunneridae</taxon>
        <taxon>Pentapetalae</taxon>
        <taxon>rosids</taxon>
        <taxon>fabids</taxon>
        <taxon>Fabales</taxon>
        <taxon>Fabaceae</taxon>
        <taxon>Papilionoideae</taxon>
        <taxon>50 kb inversion clade</taxon>
        <taxon>genistoids sensu lato</taxon>
        <taxon>core genistoids</taxon>
        <taxon>Genisteae</taxon>
        <taxon>Lupinus</taxon>
    </lineage>
</organism>
<accession>A0AAV1YJ32</accession>
<feature type="compositionally biased region" description="Low complexity" evidence="1">
    <location>
        <begin position="317"/>
        <end position="341"/>
    </location>
</feature>
<comment type="caution">
    <text evidence="3">The sequence shown here is derived from an EMBL/GenBank/DDBJ whole genome shotgun (WGS) entry which is preliminary data.</text>
</comment>
<keyword evidence="4" id="KW-1185">Reference proteome</keyword>
<dbReference type="CDD" id="cd00590">
    <property type="entry name" value="RRM_SF"/>
    <property type="match status" value="1"/>
</dbReference>
<name>A0AAV1YJ32_LUPLU</name>
<dbReference type="AlphaFoldDB" id="A0AAV1YJ32"/>
<dbReference type="EMBL" id="CAXHTB010000024">
    <property type="protein sequence ID" value="CAL0332935.1"/>
    <property type="molecule type" value="Genomic_DNA"/>
</dbReference>
<evidence type="ECO:0000259" key="2">
    <source>
        <dbReference type="Pfam" id="PF00076"/>
    </source>
</evidence>